<organism evidence="6 7">
    <name type="scientific">Photobacterium piscicola</name>
    <dbReference type="NCBI Taxonomy" id="1378299"/>
    <lineage>
        <taxon>Bacteria</taxon>
        <taxon>Pseudomonadati</taxon>
        <taxon>Pseudomonadota</taxon>
        <taxon>Gammaproteobacteria</taxon>
        <taxon>Vibrionales</taxon>
        <taxon>Vibrionaceae</taxon>
        <taxon>Photobacterium</taxon>
    </lineage>
</organism>
<feature type="transmembrane region" description="Helical" evidence="5">
    <location>
        <begin position="77"/>
        <end position="100"/>
    </location>
</feature>
<feature type="transmembrane region" description="Helical" evidence="5">
    <location>
        <begin position="321"/>
        <end position="344"/>
    </location>
</feature>
<evidence type="ECO:0000256" key="4">
    <source>
        <dbReference type="ARBA" id="ARBA00023136"/>
    </source>
</evidence>
<dbReference type="PANTHER" id="PTHR43424:SF1">
    <property type="entry name" value="LOCUS PUTATIVE PROTEIN 1-RELATED"/>
    <property type="match status" value="1"/>
</dbReference>
<evidence type="ECO:0000256" key="3">
    <source>
        <dbReference type="ARBA" id="ARBA00022989"/>
    </source>
</evidence>
<feature type="transmembrane region" description="Helical" evidence="5">
    <location>
        <begin position="38"/>
        <end position="56"/>
    </location>
</feature>
<name>A0A1T5I041_9GAMM</name>
<evidence type="ECO:0000256" key="5">
    <source>
        <dbReference type="SAM" id="Phobius"/>
    </source>
</evidence>
<keyword evidence="4 5" id="KW-0472">Membrane</keyword>
<keyword evidence="3 5" id="KW-1133">Transmembrane helix</keyword>
<feature type="transmembrane region" description="Helical" evidence="5">
    <location>
        <begin position="7"/>
        <end position="26"/>
    </location>
</feature>
<dbReference type="Proteomes" id="UP000189966">
    <property type="component" value="Unassembled WGS sequence"/>
</dbReference>
<reference evidence="6 7" key="1">
    <citation type="submission" date="2017-02" db="EMBL/GenBank/DDBJ databases">
        <authorList>
            <person name="Peterson S.W."/>
        </authorList>
    </citation>
    <scope>NUCLEOTIDE SEQUENCE [LARGE SCALE GENOMIC DNA]</scope>
    <source>
        <strain evidence="7">type strain: NCCB 100098</strain>
    </source>
</reference>
<evidence type="ECO:0000256" key="1">
    <source>
        <dbReference type="ARBA" id="ARBA00004141"/>
    </source>
</evidence>
<feature type="transmembrane region" description="Helical" evidence="5">
    <location>
        <begin position="353"/>
        <end position="372"/>
    </location>
</feature>
<dbReference type="Pfam" id="PF01943">
    <property type="entry name" value="Polysacc_synt"/>
    <property type="match status" value="1"/>
</dbReference>
<feature type="transmembrane region" description="Helical" evidence="5">
    <location>
        <begin position="208"/>
        <end position="230"/>
    </location>
</feature>
<feature type="transmembrane region" description="Helical" evidence="5">
    <location>
        <begin position="279"/>
        <end position="301"/>
    </location>
</feature>
<dbReference type="InterPro" id="IPR052556">
    <property type="entry name" value="PolySynth_Transporter"/>
</dbReference>
<dbReference type="AlphaFoldDB" id="A0A1T5I041"/>
<keyword evidence="2 5" id="KW-0812">Transmembrane</keyword>
<gene>
    <name evidence="6" type="primary">rfbX</name>
    <name evidence="6" type="ORF">CZ809_01946</name>
</gene>
<evidence type="ECO:0000256" key="2">
    <source>
        <dbReference type="ARBA" id="ARBA00022692"/>
    </source>
</evidence>
<dbReference type="EMBL" id="FUZI01000003">
    <property type="protein sequence ID" value="SKC32430.1"/>
    <property type="molecule type" value="Genomic_DNA"/>
</dbReference>
<feature type="transmembrane region" description="Helical" evidence="5">
    <location>
        <begin position="378"/>
        <end position="400"/>
    </location>
</feature>
<sequence length="415" mass="46367">MLKSMISLLFVQGSNYLIPLLTLPYLSRVLGVEGFGKYGLTLSTIQYFVMIIDFGFNLSATKKIADVQNDKVKVSIVFYETMIAKIAICLASILTIVVLVSINLDNVFSSTLYYSIIMLVGTVLLPMWFFQGIEKIPVLSFFMVMTKLASLPFFFIFVKDSSDIGIAIFIQSSTNFIVGLFAIFYIIKNKLLVNVKYKDLSIYKSIHEASPIFLASFAISLYTMSTTIIISLSSNITEVGLFSAADRLKGAVLGVFFIMGNVIYPRVNKLLATNKNEAYRIIRATFIVQGLLSIAIIMFIFILNKEIVSIFYSAEYKSSGIVLMVLSFTIFLAVESTVLGNYVLLPHGYKKEYTILPMIVAVIHIPLCFFLSSKYGAIGGAISIVFVESLTFIILLFVVIRKNLLRKIFIRGECV</sequence>
<proteinExistence type="predicted"/>
<comment type="subcellular location">
    <subcellularLocation>
        <location evidence="1">Membrane</location>
        <topology evidence="1">Multi-pass membrane protein</topology>
    </subcellularLocation>
</comment>
<dbReference type="OrthoDB" id="103403at2"/>
<protein>
    <submittedName>
        <fullName evidence="6">Putative O-antigen transporter</fullName>
    </submittedName>
</protein>
<dbReference type="PANTHER" id="PTHR43424">
    <property type="entry name" value="LOCUS PUTATIVE PROTEIN 1-RELATED"/>
    <property type="match status" value="1"/>
</dbReference>
<evidence type="ECO:0000313" key="6">
    <source>
        <dbReference type="EMBL" id="SKC32430.1"/>
    </source>
</evidence>
<evidence type="ECO:0000313" key="7">
    <source>
        <dbReference type="Proteomes" id="UP000189966"/>
    </source>
</evidence>
<feature type="transmembrane region" description="Helical" evidence="5">
    <location>
        <begin position="112"/>
        <end position="130"/>
    </location>
</feature>
<feature type="transmembrane region" description="Helical" evidence="5">
    <location>
        <begin position="164"/>
        <end position="187"/>
    </location>
</feature>
<dbReference type="RefSeq" id="WP_080157351.1">
    <property type="nucleotide sequence ID" value="NZ_FUZI01000003.1"/>
</dbReference>
<accession>A0A1T5I041</accession>
<dbReference type="InterPro" id="IPR002797">
    <property type="entry name" value="Polysacc_synth"/>
</dbReference>
<feature type="transmembrane region" description="Helical" evidence="5">
    <location>
        <begin position="250"/>
        <end position="267"/>
    </location>
</feature>
<dbReference type="GO" id="GO:0016020">
    <property type="term" value="C:membrane"/>
    <property type="evidence" value="ECO:0007669"/>
    <property type="project" value="UniProtKB-SubCell"/>
</dbReference>
<feature type="transmembrane region" description="Helical" evidence="5">
    <location>
        <begin position="137"/>
        <end position="158"/>
    </location>
</feature>